<feature type="region of interest" description="Disordered" evidence="2">
    <location>
        <begin position="1"/>
        <end position="29"/>
    </location>
</feature>
<feature type="region of interest" description="Disordered" evidence="2">
    <location>
        <begin position="347"/>
        <end position="382"/>
    </location>
</feature>
<proteinExistence type="predicted"/>
<comment type="caution">
    <text evidence="3">The sequence shown here is derived from an EMBL/GenBank/DDBJ whole genome shotgun (WGS) entry which is preliminary data.</text>
</comment>
<evidence type="ECO:0000313" key="4">
    <source>
        <dbReference type="Proteomes" id="UP001172101"/>
    </source>
</evidence>
<organism evidence="3 4">
    <name type="scientific">Lasiosphaeria miniovina</name>
    <dbReference type="NCBI Taxonomy" id="1954250"/>
    <lineage>
        <taxon>Eukaryota</taxon>
        <taxon>Fungi</taxon>
        <taxon>Dikarya</taxon>
        <taxon>Ascomycota</taxon>
        <taxon>Pezizomycotina</taxon>
        <taxon>Sordariomycetes</taxon>
        <taxon>Sordariomycetidae</taxon>
        <taxon>Sordariales</taxon>
        <taxon>Lasiosphaeriaceae</taxon>
        <taxon>Lasiosphaeria</taxon>
    </lineage>
</organism>
<dbReference type="RefSeq" id="XP_060301805.1">
    <property type="nucleotide sequence ID" value="XM_060433273.1"/>
</dbReference>
<dbReference type="Proteomes" id="UP001172101">
    <property type="component" value="Unassembled WGS sequence"/>
</dbReference>
<evidence type="ECO:0000256" key="1">
    <source>
        <dbReference type="SAM" id="Coils"/>
    </source>
</evidence>
<reference evidence="3" key="1">
    <citation type="submission" date="2023-06" db="EMBL/GenBank/DDBJ databases">
        <title>Genome-scale phylogeny and comparative genomics of the fungal order Sordariales.</title>
        <authorList>
            <consortium name="Lawrence Berkeley National Laboratory"/>
            <person name="Hensen N."/>
            <person name="Bonometti L."/>
            <person name="Westerberg I."/>
            <person name="Brannstrom I.O."/>
            <person name="Guillou S."/>
            <person name="Cros-Aarteil S."/>
            <person name="Calhoun S."/>
            <person name="Haridas S."/>
            <person name="Kuo A."/>
            <person name="Mondo S."/>
            <person name="Pangilinan J."/>
            <person name="Riley R."/>
            <person name="LaButti K."/>
            <person name="Andreopoulos B."/>
            <person name="Lipzen A."/>
            <person name="Chen C."/>
            <person name="Yanf M."/>
            <person name="Daum C."/>
            <person name="Ng V."/>
            <person name="Clum A."/>
            <person name="Steindorff A."/>
            <person name="Ohm R."/>
            <person name="Martin F."/>
            <person name="Silar P."/>
            <person name="Natvig D."/>
            <person name="Lalanne C."/>
            <person name="Gautier V."/>
            <person name="Ament-velasquez S.L."/>
            <person name="Kruys A."/>
            <person name="Hutchinson M.I."/>
            <person name="Powell A.J."/>
            <person name="Barry K."/>
            <person name="Miller A.N."/>
            <person name="Grigoriev I.V."/>
            <person name="Debuchy R."/>
            <person name="Gladieux P."/>
            <person name="Thoren M.H."/>
            <person name="Johannesson H."/>
        </authorList>
    </citation>
    <scope>NUCLEOTIDE SEQUENCE</scope>
    <source>
        <strain evidence="3">SMH2392-1A</strain>
    </source>
</reference>
<feature type="coiled-coil region" evidence="1">
    <location>
        <begin position="77"/>
        <end position="230"/>
    </location>
</feature>
<keyword evidence="1" id="KW-0175">Coiled coil</keyword>
<name>A0AA40BET0_9PEZI</name>
<gene>
    <name evidence="3" type="ORF">B0T26DRAFT_1108</name>
</gene>
<keyword evidence="4" id="KW-1185">Reference proteome</keyword>
<evidence type="ECO:0000256" key="2">
    <source>
        <dbReference type="SAM" id="MobiDB-lite"/>
    </source>
</evidence>
<feature type="region of interest" description="Disordered" evidence="2">
    <location>
        <begin position="494"/>
        <end position="581"/>
    </location>
</feature>
<dbReference type="GeneID" id="85316544"/>
<protein>
    <submittedName>
        <fullName evidence="3">Uncharacterized protein</fullName>
    </submittedName>
</protein>
<dbReference type="EMBL" id="JAUIRO010000001">
    <property type="protein sequence ID" value="KAK0732928.1"/>
    <property type="molecule type" value="Genomic_DNA"/>
</dbReference>
<dbReference type="AlphaFoldDB" id="A0AA40BET0"/>
<evidence type="ECO:0000313" key="3">
    <source>
        <dbReference type="EMBL" id="KAK0732928.1"/>
    </source>
</evidence>
<dbReference type="SUPFAM" id="SSF57997">
    <property type="entry name" value="Tropomyosin"/>
    <property type="match status" value="1"/>
</dbReference>
<dbReference type="Gene3D" id="1.10.287.1490">
    <property type="match status" value="1"/>
</dbReference>
<accession>A0AA40BET0</accession>
<feature type="compositionally biased region" description="Polar residues" evidence="2">
    <location>
        <begin position="543"/>
        <end position="557"/>
    </location>
</feature>
<sequence>MADSSGSESRPPLDASNDAMEALDAPGSQPPDLQCCCGRDGCVFLRHNCSVLQSVERDVHTAAKMGQTLLARHEAYMASVERDRVELASRIEQLEQDNADLEARNRQANMENHSLRDDLDQLNETVKDADTKIELLEATLRDSQREIRRLESAAARAANLERQIAMLEEEQATLQKTIVHTQEEARTAMFRWRQAERGINDLQDQLERMEKEAREERERHVEVLSRIERQRVMENELNTAAGRLKGAAATRSMTDGKNKGNVVSHFVRDILQDNATLQLGISELREMLMSSNDEIQLLREQLLYHQPVDSQVGASASTPTLRAELELKEPPAPSPPRVSQELHVHHHYHVTHKPESKKPKKKRQGLTPGTFTPPHISAPSTPRLSAMTWQNRGVLAAAFVPHASKDPSSTSSMHANNRWSLISESPSELASSAPSSPRNYNRNSMFDRALMESSLPTSPTTSIDPLSPTWRGFHRKQVSELSTRSISAAVALPVEQAPSSSGDQPPARNPRPHPLAKLIVDDRPSRNAIASYTTDDIPDLAQTAPSADDTTIDTPSTDGDGHEAQSPTLEPEDFDPSLGRRPRTLHRALSHESIMSLSNGMDIHTLKVRPSQLTLRPLGVTAAGTNVSAITARPTISRTSTRGSKGSVLLRDNLAMAGLGLSLPSARAGGRTVSGPAVHTRNSIATRQSSSALGRIVSWRPWGGNISASPSPEPSPTATPILSTITVTPALASPNSASLTSKAALGSPHDSLSSNDTFRAPGINQPGVIPGFHEYWAAHQRRGPSSKVTPNDLDHIQEAMREVLED</sequence>